<evidence type="ECO:0000256" key="4">
    <source>
        <dbReference type="ARBA" id="ARBA00023242"/>
    </source>
</evidence>
<dbReference type="PANTHER" id="PTHR11950:SF49">
    <property type="entry name" value="PROTEIN LOZENGE"/>
    <property type="match status" value="1"/>
</dbReference>
<keyword evidence="3" id="KW-0804">Transcription</keyword>
<keyword evidence="4" id="KW-0539">Nucleus</keyword>
<comment type="subcellular location">
    <subcellularLocation>
        <location evidence="1">Nucleus</location>
    </subcellularLocation>
</comment>
<feature type="domain" description="Runt" evidence="6">
    <location>
        <begin position="14"/>
        <end position="142"/>
    </location>
</feature>
<dbReference type="InterPro" id="IPR000040">
    <property type="entry name" value="AML1_Runt"/>
</dbReference>
<evidence type="ECO:0000313" key="7">
    <source>
        <dbReference type="EMBL" id="MDE49398.1"/>
    </source>
</evidence>
<dbReference type="Gene3D" id="2.60.40.720">
    <property type="match status" value="1"/>
</dbReference>
<dbReference type="PANTHER" id="PTHR11950">
    <property type="entry name" value="RUNT RELATED"/>
    <property type="match status" value="1"/>
</dbReference>
<evidence type="ECO:0000256" key="2">
    <source>
        <dbReference type="ARBA" id="ARBA00023015"/>
    </source>
</evidence>
<accession>A0A6G1SG63</accession>
<feature type="region of interest" description="Disordered" evidence="5">
    <location>
        <begin position="195"/>
        <end position="244"/>
    </location>
</feature>
<dbReference type="Pfam" id="PF00853">
    <property type="entry name" value="Runt"/>
    <property type="match status" value="1"/>
</dbReference>
<evidence type="ECO:0000256" key="5">
    <source>
        <dbReference type="SAM" id="MobiDB-lite"/>
    </source>
</evidence>
<dbReference type="GO" id="GO:0000978">
    <property type="term" value="F:RNA polymerase II cis-regulatory region sequence-specific DNA binding"/>
    <property type="evidence" value="ECO:0007669"/>
    <property type="project" value="TreeGrafter"/>
</dbReference>
<dbReference type="InterPro" id="IPR013524">
    <property type="entry name" value="Runt_dom"/>
</dbReference>
<dbReference type="PROSITE" id="PS51062">
    <property type="entry name" value="RUNT"/>
    <property type="match status" value="1"/>
</dbReference>
<evidence type="ECO:0000256" key="3">
    <source>
        <dbReference type="ARBA" id="ARBA00023163"/>
    </source>
</evidence>
<dbReference type="SUPFAM" id="SSF49417">
    <property type="entry name" value="p53-like transcription factors"/>
    <property type="match status" value="1"/>
</dbReference>
<dbReference type="EMBL" id="GGYP01004627">
    <property type="protein sequence ID" value="MDE49398.1"/>
    <property type="molecule type" value="Transcribed_RNA"/>
</dbReference>
<dbReference type="GO" id="GO:0005634">
    <property type="term" value="C:nucleus"/>
    <property type="evidence" value="ECO:0007669"/>
    <property type="project" value="UniProtKB-SubCell"/>
</dbReference>
<dbReference type="AlphaFoldDB" id="A0A6G1SG63"/>
<protein>
    <submittedName>
        <fullName evidence="7">Segmentation protein Runt</fullName>
    </submittedName>
</protein>
<evidence type="ECO:0000256" key="1">
    <source>
        <dbReference type="ARBA" id="ARBA00004123"/>
    </source>
</evidence>
<organism evidence="7">
    <name type="scientific">Aceria tosichella</name>
    <name type="common">wheat curl mite</name>
    <dbReference type="NCBI Taxonomy" id="561515"/>
    <lineage>
        <taxon>Eukaryota</taxon>
        <taxon>Metazoa</taxon>
        <taxon>Ecdysozoa</taxon>
        <taxon>Arthropoda</taxon>
        <taxon>Chelicerata</taxon>
        <taxon>Arachnida</taxon>
        <taxon>Acari</taxon>
        <taxon>Acariformes</taxon>
        <taxon>Trombidiformes</taxon>
        <taxon>Prostigmata</taxon>
        <taxon>Eupodina</taxon>
        <taxon>Eriophyoidea</taxon>
        <taxon>Eriophyidae</taxon>
        <taxon>Eriophyinae</taxon>
        <taxon>Aceriini</taxon>
        <taxon>Aceria</taxon>
    </lineage>
</organism>
<dbReference type="PRINTS" id="PR00967">
    <property type="entry name" value="ONCOGENEAML1"/>
</dbReference>
<dbReference type="GO" id="GO:0005524">
    <property type="term" value="F:ATP binding"/>
    <property type="evidence" value="ECO:0007669"/>
    <property type="project" value="InterPro"/>
</dbReference>
<reference evidence="7" key="1">
    <citation type="submission" date="2018-10" db="EMBL/GenBank/DDBJ databases">
        <title>Transcriptome assembly of Aceria tosichella (Wheat curl mite) Type 2.</title>
        <authorList>
            <person name="Scully E.D."/>
            <person name="Geib S.M."/>
            <person name="Palmer N.A."/>
            <person name="Gupta A.K."/>
            <person name="Sarath G."/>
            <person name="Tatineni S."/>
        </authorList>
    </citation>
    <scope>NUCLEOTIDE SEQUENCE</scope>
    <source>
        <strain evidence="7">LincolnNE</strain>
    </source>
</reference>
<evidence type="ECO:0000259" key="6">
    <source>
        <dbReference type="PROSITE" id="PS51062"/>
    </source>
</evidence>
<name>A0A6G1SG63_9ACAR</name>
<dbReference type="GO" id="GO:0000981">
    <property type="term" value="F:DNA-binding transcription factor activity, RNA polymerase II-specific"/>
    <property type="evidence" value="ECO:0007669"/>
    <property type="project" value="TreeGrafter"/>
</dbReference>
<dbReference type="InterPro" id="IPR008967">
    <property type="entry name" value="p53-like_TF_DNA-bd_sf"/>
</dbReference>
<sequence length="244" mass="27311">MDESEVLPFPGQEFLDFLVNNYQNELVRTGSPNILCSALPNHWRANKTLPVTFKVVCLNEVPDDTLVTVKAGNDDNCCGELRNNTALMKHQVAKFNDLRFVGRSGRGKLFTLIITIHTCPMQVATFSKAIKVTVDGPREPRSKSSMMMNSCWPYGGSAQQMNPLDRPLYDSRTLAMLARQYQPSIMSALLSLSTNQSTTDDNNNTSSRLNHPTSELDDGQHNENNSTSNSNATKKLWRPLDIMR</sequence>
<gene>
    <name evidence="7" type="primary">run</name>
    <name evidence="7" type="ORF">g.11674</name>
</gene>
<keyword evidence="2" id="KW-0805">Transcription regulation</keyword>
<feature type="compositionally biased region" description="Low complexity" evidence="5">
    <location>
        <begin position="222"/>
        <end position="231"/>
    </location>
</feature>
<feature type="compositionally biased region" description="Low complexity" evidence="5">
    <location>
        <begin position="195"/>
        <end position="210"/>
    </location>
</feature>
<proteinExistence type="predicted"/>
<dbReference type="InterPro" id="IPR012346">
    <property type="entry name" value="p53/RUNT-type_TF_DNA-bd_sf"/>
</dbReference>